<reference evidence="2 3" key="1">
    <citation type="journal article" date="2013" name="Nat. Genet.">
        <title>The genome of the hydatid tapeworm Echinococcus granulosus.</title>
        <authorList>
            <person name="Zheng H."/>
            <person name="Zhang W."/>
            <person name="Zhang L."/>
            <person name="Zhang Z."/>
            <person name="Li J."/>
            <person name="Lu G."/>
            <person name="Zhu Y."/>
            <person name="Wang Y."/>
            <person name="Huang Y."/>
            <person name="Liu J."/>
            <person name="Kang H."/>
            <person name="Chen J."/>
            <person name="Wang L."/>
            <person name="Chen A."/>
            <person name="Yu S."/>
            <person name="Gao Z."/>
            <person name="Jin L."/>
            <person name="Gu W."/>
            <person name="Wang Z."/>
            <person name="Zhao L."/>
            <person name="Shi B."/>
            <person name="Wen H."/>
            <person name="Lin R."/>
            <person name="Jones M.K."/>
            <person name="Brejova B."/>
            <person name="Vinar T."/>
            <person name="Zhao G."/>
            <person name="McManus D.P."/>
            <person name="Chen Z."/>
            <person name="Zhou Y."/>
            <person name="Wang S."/>
        </authorList>
    </citation>
    <scope>NUCLEOTIDE SEQUENCE [LARGE SCALE GENOMIC DNA]</scope>
</reference>
<dbReference type="CTD" id="36339031"/>
<dbReference type="Proteomes" id="UP000019149">
    <property type="component" value="Unassembled WGS sequence"/>
</dbReference>
<protein>
    <submittedName>
        <fullName evidence="2">Uncharacterized protein</fullName>
    </submittedName>
</protein>
<keyword evidence="1" id="KW-1133">Transmembrane helix</keyword>
<keyword evidence="3" id="KW-1185">Reference proteome</keyword>
<evidence type="ECO:0000313" key="2">
    <source>
        <dbReference type="EMBL" id="EUB61770.1"/>
    </source>
</evidence>
<dbReference type="EMBL" id="APAU02000017">
    <property type="protein sequence ID" value="EUB61770.1"/>
    <property type="molecule type" value="Genomic_DNA"/>
</dbReference>
<dbReference type="KEGG" id="egl:EGR_03316"/>
<gene>
    <name evidence="2" type="ORF">EGR_03316</name>
</gene>
<keyword evidence="1" id="KW-0812">Transmembrane</keyword>
<comment type="caution">
    <text evidence="2">The sequence shown here is derived from an EMBL/GenBank/DDBJ whole genome shotgun (WGS) entry which is preliminary data.</text>
</comment>
<feature type="transmembrane region" description="Helical" evidence="1">
    <location>
        <begin position="43"/>
        <end position="61"/>
    </location>
</feature>
<evidence type="ECO:0000256" key="1">
    <source>
        <dbReference type="SAM" id="Phobius"/>
    </source>
</evidence>
<keyword evidence="1" id="KW-0472">Membrane</keyword>
<dbReference type="RefSeq" id="XP_024352966.1">
    <property type="nucleotide sequence ID" value="XM_024492565.1"/>
</dbReference>
<proteinExistence type="predicted"/>
<organism evidence="2 3">
    <name type="scientific">Echinococcus granulosus</name>
    <name type="common">Hydatid tapeworm</name>
    <dbReference type="NCBI Taxonomy" id="6210"/>
    <lineage>
        <taxon>Eukaryota</taxon>
        <taxon>Metazoa</taxon>
        <taxon>Spiralia</taxon>
        <taxon>Lophotrochozoa</taxon>
        <taxon>Platyhelminthes</taxon>
        <taxon>Cestoda</taxon>
        <taxon>Eucestoda</taxon>
        <taxon>Cyclophyllidea</taxon>
        <taxon>Taeniidae</taxon>
        <taxon>Echinococcus</taxon>
        <taxon>Echinococcus granulosus group</taxon>
    </lineage>
</organism>
<name>W6UJQ6_ECHGR</name>
<sequence length="62" mass="6694">MAINKVPQLAEPQAPLRVNKSVLDLHVVYKEDKTADSYKSAASISYLAIACLLAFITFAPAS</sequence>
<dbReference type="AlphaFoldDB" id="W6UJQ6"/>
<accession>W6UJQ6</accession>
<dbReference type="GeneID" id="36339031"/>
<evidence type="ECO:0000313" key="3">
    <source>
        <dbReference type="Proteomes" id="UP000019149"/>
    </source>
</evidence>